<sequence length="151" mass="17132">MKSLAIIPCGNKKIWDKKEGVGPVPAQDAYIGTFHKLCRAYAEKFHTHWVILSAKHGYLQAEDTVSSPYNLSFSHKSDEIISIRRLSEQIKDKELDQFQLLVVLTGRKYKPIVEKSFGTGYEIQMPLLGSRGIGEMQQKLKRALEEGRPIS</sequence>
<evidence type="ECO:0000313" key="3">
    <source>
        <dbReference type="Proteomes" id="UP000568839"/>
    </source>
</evidence>
<organism evidence="2 3">
    <name type="scientific">Geomicrobium halophilum</name>
    <dbReference type="NCBI Taxonomy" id="549000"/>
    <lineage>
        <taxon>Bacteria</taxon>
        <taxon>Bacillati</taxon>
        <taxon>Bacillota</taxon>
        <taxon>Bacilli</taxon>
        <taxon>Bacillales</taxon>
        <taxon>Geomicrobium</taxon>
    </lineage>
</organism>
<comment type="caution">
    <text evidence="2">The sequence shown here is derived from an EMBL/GenBank/DDBJ whole genome shotgun (WGS) entry which is preliminary data.</text>
</comment>
<reference evidence="2 3" key="1">
    <citation type="submission" date="2020-08" db="EMBL/GenBank/DDBJ databases">
        <title>Genomic Encyclopedia of Type Strains, Phase IV (KMG-IV): sequencing the most valuable type-strain genomes for metagenomic binning, comparative biology and taxonomic classification.</title>
        <authorList>
            <person name="Goeker M."/>
        </authorList>
    </citation>
    <scope>NUCLEOTIDE SEQUENCE [LARGE SCALE GENOMIC DNA]</scope>
    <source>
        <strain evidence="2 3">DSM 21769</strain>
    </source>
</reference>
<dbReference type="EMBL" id="JACHHJ010000001">
    <property type="protein sequence ID" value="MBB6448094.1"/>
    <property type="molecule type" value="Genomic_DNA"/>
</dbReference>
<dbReference type="Proteomes" id="UP000568839">
    <property type="component" value="Unassembled WGS sequence"/>
</dbReference>
<dbReference type="RefSeq" id="WP_184402131.1">
    <property type="nucleotide sequence ID" value="NZ_JACHHJ010000001.1"/>
</dbReference>
<accession>A0A841PKB3</accession>
<dbReference type="AlphaFoldDB" id="A0A841PKB3"/>
<dbReference type="Pfam" id="PF21818">
    <property type="entry name" value="DUF6884"/>
    <property type="match status" value="1"/>
</dbReference>
<proteinExistence type="predicted"/>
<gene>
    <name evidence="2" type="ORF">HNR44_000043</name>
</gene>
<dbReference type="InterPro" id="IPR049251">
    <property type="entry name" value="DUF6884"/>
</dbReference>
<protein>
    <recommendedName>
        <fullName evidence="1">DUF6884 domain-containing protein</fullName>
    </recommendedName>
</protein>
<evidence type="ECO:0000313" key="2">
    <source>
        <dbReference type="EMBL" id="MBB6448094.1"/>
    </source>
</evidence>
<feature type="domain" description="DUF6884" evidence="1">
    <location>
        <begin position="7"/>
        <end position="141"/>
    </location>
</feature>
<name>A0A841PKB3_9BACL</name>
<keyword evidence="3" id="KW-1185">Reference proteome</keyword>
<evidence type="ECO:0000259" key="1">
    <source>
        <dbReference type="Pfam" id="PF21818"/>
    </source>
</evidence>